<dbReference type="EC" id="2.3.2.27" evidence="4"/>
<protein>
    <recommendedName>
        <fullName evidence="4">E3 ubiquitin-protein ligase</fullName>
        <ecNumber evidence="4">2.3.2.27</ecNumber>
    </recommendedName>
</protein>
<keyword evidence="7" id="KW-1185">Reference proteome</keyword>
<keyword evidence="3 4" id="KW-0862">Zinc</keyword>
<comment type="catalytic activity">
    <reaction evidence="4">
        <text>S-ubiquitinyl-[E2 ubiquitin-conjugating enzyme]-L-cysteine + [acceptor protein]-L-lysine = [E2 ubiquitin-conjugating enzyme]-L-cysteine + N(6)-ubiquitinyl-[acceptor protein]-L-lysine.</text>
        <dbReference type="EC" id="2.3.2.27"/>
    </reaction>
</comment>
<evidence type="ECO:0000256" key="1">
    <source>
        <dbReference type="ARBA" id="ARBA00022723"/>
    </source>
</evidence>
<dbReference type="OrthoDB" id="15304at2759"/>
<dbReference type="GO" id="GO:0008270">
    <property type="term" value="F:zinc ion binding"/>
    <property type="evidence" value="ECO:0007669"/>
    <property type="project" value="UniProtKB-UniRule"/>
</dbReference>
<keyword evidence="4" id="KW-0808">Transferase</keyword>
<evidence type="ECO:0000256" key="3">
    <source>
        <dbReference type="ARBA" id="ARBA00022833"/>
    </source>
</evidence>
<dbReference type="GO" id="GO:0005737">
    <property type="term" value="C:cytoplasm"/>
    <property type="evidence" value="ECO:0007669"/>
    <property type="project" value="TreeGrafter"/>
</dbReference>
<reference evidence="6 7" key="1">
    <citation type="submission" date="2019-05" db="EMBL/GenBank/DDBJ databases">
        <title>Another draft genome of Portunus trituberculatus and its Hox gene families provides insights of decapod evolution.</title>
        <authorList>
            <person name="Jeong J.-H."/>
            <person name="Song I."/>
            <person name="Kim S."/>
            <person name="Choi T."/>
            <person name="Kim D."/>
            <person name="Ryu S."/>
            <person name="Kim W."/>
        </authorList>
    </citation>
    <scope>NUCLEOTIDE SEQUENCE [LARGE SCALE GENOMIC DNA]</scope>
    <source>
        <tissue evidence="6">Muscle</tissue>
    </source>
</reference>
<feature type="domain" description="UBR-type" evidence="5">
    <location>
        <begin position="18"/>
        <end position="55"/>
    </location>
</feature>
<evidence type="ECO:0000313" key="6">
    <source>
        <dbReference type="EMBL" id="MPC97957.1"/>
    </source>
</evidence>
<dbReference type="InterPro" id="IPR003126">
    <property type="entry name" value="Znf_UBR"/>
</dbReference>
<keyword evidence="1 4" id="KW-0479">Metal-binding</keyword>
<evidence type="ECO:0000256" key="4">
    <source>
        <dbReference type="RuleBase" id="RU366018"/>
    </source>
</evidence>
<dbReference type="GO" id="GO:0016567">
    <property type="term" value="P:protein ubiquitination"/>
    <property type="evidence" value="ECO:0007669"/>
    <property type="project" value="UniProtKB-UniRule"/>
</dbReference>
<comment type="function">
    <text evidence="4">Ubiquitin ligase protein which is a component of the N-end rule pathway. Recognizes and binds to proteins bearing specific N-terminal residues that are destabilizing according to the N-end rule, leading to their ubiquitination and subsequent degradation.</text>
</comment>
<evidence type="ECO:0000313" key="7">
    <source>
        <dbReference type="Proteomes" id="UP000324222"/>
    </source>
</evidence>
<comment type="similarity">
    <text evidence="4">Belongs to the E3 ubiquitin-protein ligase UBR1-like family.</text>
</comment>
<name>A0A5B7JXR3_PORTR</name>
<organism evidence="6 7">
    <name type="scientific">Portunus trituberculatus</name>
    <name type="common">Swimming crab</name>
    <name type="synonym">Neptunus trituberculatus</name>
    <dbReference type="NCBI Taxonomy" id="210409"/>
    <lineage>
        <taxon>Eukaryota</taxon>
        <taxon>Metazoa</taxon>
        <taxon>Ecdysozoa</taxon>
        <taxon>Arthropoda</taxon>
        <taxon>Crustacea</taxon>
        <taxon>Multicrustacea</taxon>
        <taxon>Malacostraca</taxon>
        <taxon>Eumalacostraca</taxon>
        <taxon>Eucarida</taxon>
        <taxon>Decapoda</taxon>
        <taxon>Pleocyemata</taxon>
        <taxon>Brachyura</taxon>
        <taxon>Eubrachyura</taxon>
        <taxon>Portunoidea</taxon>
        <taxon>Portunidae</taxon>
        <taxon>Portuninae</taxon>
        <taxon>Portunus</taxon>
    </lineage>
</organism>
<dbReference type="UniPathway" id="UPA00143"/>
<keyword evidence="4" id="KW-0833">Ubl conjugation pathway</keyword>
<dbReference type="Pfam" id="PF02207">
    <property type="entry name" value="zf-UBR"/>
    <property type="match status" value="1"/>
</dbReference>
<dbReference type="Proteomes" id="UP000324222">
    <property type="component" value="Unassembled WGS sequence"/>
</dbReference>
<evidence type="ECO:0000256" key="2">
    <source>
        <dbReference type="ARBA" id="ARBA00022771"/>
    </source>
</evidence>
<gene>
    <name evidence="6" type="primary">UBR3_0</name>
    <name evidence="6" type="ORF">E2C01_093304</name>
</gene>
<sequence>MCYSEGPTLAINRFVFLQEGNHEGHDFNMFRSQAGGACDCGNSAVMKESGFCHRHGSQAQLNKPEVPPDLLAIADALMPRIFLRFIQHCREHSSESLKQVQEAMEESSLFLDLLQELSRLGAAMRKTMTKSLCNPKVRC</sequence>
<dbReference type="PANTHER" id="PTHR21497:SF39">
    <property type="entry name" value="E3 UBIQUITIN-PROTEIN LIGASE UBR3"/>
    <property type="match status" value="1"/>
</dbReference>
<keyword evidence="2 4" id="KW-0863">Zinc-finger</keyword>
<dbReference type="PANTHER" id="PTHR21497">
    <property type="entry name" value="UBIQUITIN LIGASE E3 ALPHA-RELATED"/>
    <property type="match status" value="1"/>
</dbReference>
<proteinExistence type="inferred from homology"/>
<dbReference type="AlphaFoldDB" id="A0A5B7JXR3"/>
<dbReference type="GO" id="GO:0000151">
    <property type="term" value="C:ubiquitin ligase complex"/>
    <property type="evidence" value="ECO:0007669"/>
    <property type="project" value="TreeGrafter"/>
</dbReference>
<dbReference type="GO" id="GO:0071596">
    <property type="term" value="P:ubiquitin-dependent protein catabolic process via the N-end rule pathway"/>
    <property type="evidence" value="ECO:0007669"/>
    <property type="project" value="UniProtKB-UniRule"/>
</dbReference>
<comment type="pathway">
    <text evidence="4">Protein modification; protein ubiquitination.</text>
</comment>
<accession>A0A5B7JXR3</accession>
<dbReference type="InterPro" id="IPR039164">
    <property type="entry name" value="UBR1-like"/>
</dbReference>
<evidence type="ECO:0000259" key="5">
    <source>
        <dbReference type="Pfam" id="PF02207"/>
    </source>
</evidence>
<comment type="caution">
    <text evidence="6">The sequence shown here is derived from an EMBL/GenBank/DDBJ whole genome shotgun (WGS) entry which is preliminary data.</text>
</comment>
<dbReference type="Gene3D" id="2.10.110.30">
    <property type="match status" value="1"/>
</dbReference>
<dbReference type="GO" id="GO:0061630">
    <property type="term" value="F:ubiquitin protein ligase activity"/>
    <property type="evidence" value="ECO:0007669"/>
    <property type="project" value="UniProtKB-UniRule"/>
</dbReference>
<dbReference type="EMBL" id="VSRR010112181">
    <property type="protein sequence ID" value="MPC97957.1"/>
    <property type="molecule type" value="Genomic_DNA"/>
</dbReference>